<feature type="compositionally biased region" description="Low complexity" evidence="6">
    <location>
        <begin position="496"/>
        <end position="514"/>
    </location>
</feature>
<dbReference type="Pfam" id="PF00069">
    <property type="entry name" value="Pkinase"/>
    <property type="match status" value="1"/>
</dbReference>
<dbReference type="Gene3D" id="1.10.510.10">
    <property type="entry name" value="Transferase(Phosphotransferase) domain 1"/>
    <property type="match status" value="1"/>
</dbReference>
<dbReference type="InterPro" id="IPR002219">
    <property type="entry name" value="PKC_DAG/PE"/>
</dbReference>
<dbReference type="PROSITE" id="PS00108">
    <property type="entry name" value="PROTEIN_KINASE_ST"/>
    <property type="match status" value="1"/>
</dbReference>
<evidence type="ECO:0008006" key="13">
    <source>
        <dbReference type="Google" id="ProtNLM"/>
    </source>
</evidence>
<dbReference type="SUPFAM" id="SSF57889">
    <property type="entry name" value="Cysteine-rich domain"/>
    <property type="match status" value="1"/>
</dbReference>
<dbReference type="Pfam" id="PF00130">
    <property type="entry name" value="C1_1"/>
    <property type="match status" value="1"/>
</dbReference>
<evidence type="ECO:0000259" key="7">
    <source>
        <dbReference type="PROSITE" id="PS50011"/>
    </source>
</evidence>
<name>A0A5B0NXK2_PUCGR</name>
<feature type="region of interest" description="Disordered" evidence="6">
    <location>
        <begin position="564"/>
        <end position="583"/>
    </location>
</feature>
<sequence>MDQASVAPNARFDVIKFEDLSIESSWTKLGEGSFGSVYRAQYLGLPVAIKEIIPRTDYDVEKYFARECKILREARHPNIVQYLGLCLAPPSIENNPEGYSETQREDEFLYGKKKPRKNAKKSRVLIISEYVPKGNLRNYLNSRANVMNSDPLSWRLRISFAIDIARAVAYLHERKCLHRDLKLDNCLLTENFRVKLCDFGLARFEARTAEEVRQLSFCGTDGYMSPEILRGAPFDLSTDVYSLGIIFCELISMKLAGVCNSSNSIYDESAFLQRAPPRYSIKSSDVTSLLEAQSAGCPKTFIELSLRCTQVDRHSRPTLKEILSALDSIEQLIIHQEHQKLAGDKDEARAKQNTVPAVGSLKFAKSNVKLVGKYSFKRMPSFHGQVIIPKTAMATTSTLDPNLQLKLSCLEDKEPFNSKSIIDFGIDSFFIDPRLLPLINLKKDTALTADFFGSTLKMPGPVSVRKTFPSAFLKPLQSTENLATNMPTTEDKLVRSSSTASTESTPSESPIPEILDAPGVSEFILSQLGSIPTIPSKSNTASSTSDSFKLAMKELDQACKIIQGSNSELDNSKADLSAPVSPDRTPRNPHFMGDEPQVFKSPLGSTLTIVPDMFKFNRQTCSETEPLLQAEAEGEGKSLTLLPHRFTIVKSHWLAKLLNLNHKDSPSQEPKTEKLCGACQKQIGSRKTFLRCDDCGENCHKKCSNSPELSPCKR</sequence>
<dbReference type="PANTHER" id="PTHR44329:SF298">
    <property type="entry name" value="MIXED LINEAGE KINASE DOMAIN-LIKE PROTEIN"/>
    <property type="match status" value="1"/>
</dbReference>
<dbReference type="EMBL" id="VDEP01000374">
    <property type="protein sequence ID" value="KAA1093462.1"/>
    <property type="molecule type" value="Genomic_DNA"/>
</dbReference>
<dbReference type="PANTHER" id="PTHR44329">
    <property type="entry name" value="SERINE/THREONINE-PROTEIN KINASE TNNI3K-RELATED"/>
    <property type="match status" value="1"/>
</dbReference>
<keyword evidence="3" id="KW-0862">Zinc</keyword>
<proteinExistence type="predicted"/>
<organism evidence="10 12">
    <name type="scientific">Puccinia graminis f. sp. tritici</name>
    <dbReference type="NCBI Taxonomy" id="56615"/>
    <lineage>
        <taxon>Eukaryota</taxon>
        <taxon>Fungi</taxon>
        <taxon>Dikarya</taxon>
        <taxon>Basidiomycota</taxon>
        <taxon>Pucciniomycotina</taxon>
        <taxon>Pucciniomycetes</taxon>
        <taxon>Pucciniales</taxon>
        <taxon>Pucciniaceae</taxon>
        <taxon>Puccinia</taxon>
    </lineage>
</organism>
<evidence type="ECO:0000256" key="2">
    <source>
        <dbReference type="ARBA" id="ARBA00022741"/>
    </source>
</evidence>
<accession>A0A5B0NXK2</accession>
<feature type="region of interest" description="Disordered" evidence="6">
    <location>
        <begin position="479"/>
        <end position="514"/>
    </location>
</feature>
<dbReference type="GO" id="GO:0004674">
    <property type="term" value="F:protein serine/threonine kinase activity"/>
    <property type="evidence" value="ECO:0007669"/>
    <property type="project" value="TreeGrafter"/>
</dbReference>
<dbReference type="OrthoDB" id="4062651at2759"/>
<dbReference type="InterPro" id="IPR008271">
    <property type="entry name" value="Ser/Thr_kinase_AS"/>
</dbReference>
<keyword evidence="2 5" id="KW-0547">Nucleotide-binding</keyword>
<dbReference type="Proteomes" id="UP000324748">
    <property type="component" value="Unassembled WGS sequence"/>
</dbReference>
<reference evidence="11 12" key="1">
    <citation type="submission" date="2019-05" db="EMBL/GenBank/DDBJ databases">
        <title>Emergence of the Ug99 lineage of the wheat stem rust pathogen through somatic hybridization.</title>
        <authorList>
            <person name="Li F."/>
            <person name="Upadhyaya N.M."/>
            <person name="Sperschneider J."/>
            <person name="Matny O."/>
            <person name="Nguyen-Phuc H."/>
            <person name="Mago R."/>
            <person name="Raley C."/>
            <person name="Miller M.E."/>
            <person name="Silverstein K.A.T."/>
            <person name="Henningsen E."/>
            <person name="Hirsch C.D."/>
            <person name="Visser B."/>
            <person name="Pretorius Z.A."/>
            <person name="Steffenson B.J."/>
            <person name="Schwessinger B."/>
            <person name="Dodds P.N."/>
            <person name="Figueroa M."/>
        </authorList>
    </citation>
    <scope>NUCLEOTIDE SEQUENCE [LARGE SCALE GENOMIC DNA]</scope>
    <source>
        <strain evidence="9">21-0</strain>
        <strain evidence="10 12">Ug99</strain>
    </source>
</reference>
<feature type="binding site" evidence="5">
    <location>
        <position position="50"/>
    </location>
    <ligand>
        <name>ATP</name>
        <dbReference type="ChEBI" id="CHEBI:30616"/>
    </ligand>
</feature>
<gene>
    <name evidence="9" type="ORF">PGT21_017228</name>
    <name evidence="10" type="ORF">PGTUg99_018554</name>
</gene>
<evidence type="ECO:0000313" key="10">
    <source>
        <dbReference type="EMBL" id="KAA1093462.1"/>
    </source>
</evidence>
<feature type="domain" description="Phorbol-ester/DAG-type" evidence="8">
    <location>
        <begin position="661"/>
        <end position="712"/>
    </location>
</feature>
<dbReference type="Proteomes" id="UP000325313">
    <property type="component" value="Unassembled WGS sequence"/>
</dbReference>
<evidence type="ECO:0000313" key="9">
    <source>
        <dbReference type="EMBL" id="KAA1067791.1"/>
    </source>
</evidence>
<dbReference type="PROSITE" id="PS50081">
    <property type="entry name" value="ZF_DAG_PE_2"/>
    <property type="match status" value="1"/>
</dbReference>
<dbReference type="SUPFAM" id="SSF56112">
    <property type="entry name" value="Protein kinase-like (PK-like)"/>
    <property type="match status" value="1"/>
</dbReference>
<dbReference type="InterPro" id="IPR051681">
    <property type="entry name" value="Ser/Thr_Kinases-Pseudokinases"/>
</dbReference>
<evidence type="ECO:0000256" key="6">
    <source>
        <dbReference type="SAM" id="MobiDB-lite"/>
    </source>
</evidence>
<evidence type="ECO:0000256" key="3">
    <source>
        <dbReference type="ARBA" id="ARBA00022833"/>
    </source>
</evidence>
<keyword evidence="11" id="KW-1185">Reference proteome</keyword>
<dbReference type="CDD" id="cd00029">
    <property type="entry name" value="C1"/>
    <property type="match status" value="1"/>
</dbReference>
<dbReference type="InterPro" id="IPR046349">
    <property type="entry name" value="C1-like_sf"/>
</dbReference>
<keyword evidence="1" id="KW-0479">Metal-binding</keyword>
<dbReference type="InterPro" id="IPR011009">
    <property type="entry name" value="Kinase-like_dom_sf"/>
</dbReference>
<feature type="domain" description="Protein kinase" evidence="7">
    <location>
        <begin position="23"/>
        <end position="341"/>
    </location>
</feature>
<evidence type="ECO:0000259" key="8">
    <source>
        <dbReference type="PROSITE" id="PS50081"/>
    </source>
</evidence>
<dbReference type="EMBL" id="VSWC01000184">
    <property type="protein sequence ID" value="KAA1067791.1"/>
    <property type="molecule type" value="Genomic_DNA"/>
</dbReference>
<dbReference type="PROSITE" id="PS00107">
    <property type="entry name" value="PROTEIN_KINASE_ATP"/>
    <property type="match status" value="1"/>
</dbReference>
<dbReference type="GO" id="GO:0046872">
    <property type="term" value="F:metal ion binding"/>
    <property type="evidence" value="ECO:0007669"/>
    <property type="project" value="UniProtKB-KW"/>
</dbReference>
<dbReference type="InterPro" id="IPR000719">
    <property type="entry name" value="Prot_kinase_dom"/>
</dbReference>
<evidence type="ECO:0000256" key="4">
    <source>
        <dbReference type="ARBA" id="ARBA00022840"/>
    </source>
</evidence>
<dbReference type="Gene3D" id="3.30.200.20">
    <property type="entry name" value="Phosphorylase Kinase, domain 1"/>
    <property type="match status" value="1"/>
</dbReference>
<protein>
    <recommendedName>
        <fullName evidence="13">TKL/LISK/LISK-DD1 protein kinase</fullName>
    </recommendedName>
</protein>
<dbReference type="CDD" id="cd13999">
    <property type="entry name" value="STKc_MAP3K-like"/>
    <property type="match status" value="1"/>
</dbReference>
<dbReference type="SMART" id="SM00220">
    <property type="entry name" value="S_TKc"/>
    <property type="match status" value="1"/>
</dbReference>
<feature type="compositionally biased region" description="Polar residues" evidence="6">
    <location>
        <begin position="479"/>
        <end position="488"/>
    </location>
</feature>
<evidence type="ECO:0000313" key="11">
    <source>
        <dbReference type="Proteomes" id="UP000324748"/>
    </source>
</evidence>
<evidence type="ECO:0000256" key="5">
    <source>
        <dbReference type="PROSITE-ProRule" id="PRU10141"/>
    </source>
</evidence>
<dbReference type="GO" id="GO:0005524">
    <property type="term" value="F:ATP binding"/>
    <property type="evidence" value="ECO:0007669"/>
    <property type="project" value="UniProtKB-UniRule"/>
</dbReference>
<dbReference type="PROSITE" id="PS50011">
    <property type="entry name" value="PROTEIN_KINASE_DOM"/>
    <property type="match status" value="1"/>
</dbReference>
<dbReference type="AlphaFoldDB" id="A0A5B0NXK2"/>
<comment type="caution">
    <text evidence="10">The sequence shown here is derived from an EMBL/GenBank/DDBJ whole genome shotgun (WGS) entry which is preliminary data.</text>
</comment>
<evidence type="ECO:0000313" key="12">
    <source>
        <dbReference type="Proteomes" id="UP000325313"/>
    </source>
</evidence>
<dbReference type="InterPro" id="IPR017441">
    <property type="entry name" value="Protein_kinase_ATP_BS"/>
</dbReference>
<keyword evidence="4 5" id="KW-0067">ATP-binding</keyword>
<evidence type="ECO:0000256" key="1">
    <source>
        <dbReference type="ARBA" id="ARBA00022723"/>
    </source>
</evidence>